<evidence type="ECO:0000256" key="2">
    <source>
        <dbReference type="SAM" id="MobiDB-lite"/>
    </source>
</evidence>
<feature type="coiled-coil region" evidence="1">
    <location>
        <begin position="81"/>
        <end position="138"/>
    </location>
</feature>
<keyword evidence="4" id="KW-1185">Reference proteome</keyword>
<keyword evidence="1" id="KW-0175">Coiled coil</keyword>
<dbReference type="EMBL" id="FPBD01000003">
    <property type="protein sequence ID" value="SFT81253.1"/>
    <property type="molecule type" value="Genomic_DNA"/>
</dbReference>
<dbReference type="RefSeq" id="WP_054782927.1">
    <property type="nucleotide sequence ID" value="NZ_FPBD01000003.1"/>
</dbReference>
<proteinExistence type="predicted"/>
<protein>
    <submittedName>
        <fullName evidence="3">Uncharacterized protein</fullName>
    </submittedName>
</protein>
<name>A0A1I7B245_9HYPH</name>
<accession>A0A1I7B245</accession>
<evidence type="ECO:0000313" key="3">
    <source>
        <dbReference type="EMBL" id="SFT81253.1"/>
    </source>
</evidence>
<feature type="region of interest" description="Disordered" evidence="2">
    <location>
        <begin position="1"/>
        <end position="54"/>
    </location>
</feature>
<dbReference type="Proteomes" id="UP000183371">
    <property type="component" value="Unassembled WGS sequence"/>
</dbReference>
<dbReference type="AlphaFoldDB" id="A0A1I7B245"/>
<evidence type="ECO:0000256" key="1">
    <source>
        <dbReference type="SAM" id="Coils"/>
    </source>
</evidence>
<evidence type="ECO:0000313" key="4">
    <source>
        <dbReference type="Proteomes" id="UP000183371"/>
    </source>
</evidence>
<sequence>MSISNVGQNPLPSTDTYTRFSQSSENVFGTSVSEITAKQRSISSASAENARVAGPNFRGKVSYENFLELNGLNQSLGEEGLEGIAQRSKEAELELNAELEEHLAEGKRRYHENYEEDNKRIRQNIAERKREIAKWERELSGAHGRYKDFVQGIIDNNKTSIAEDEKRIRQNDIFSSHWS</sequence>
<gene>
    <name evidence="3" type="ORF">SAMN05444141_103559</name>
</gene>
<organism evidence="3 4">
    <name type="scientific">Pseudovibrio denitrificans</name>
    <dbReference type="NCBI Taxonomy" id="258256"/>
    <lineage>
        <taxon>Bacteria</taxon>
        <taxon>Pseudomonadati</taxon>
        <taxon>Pseudomonadota</taxon>
        <taxon>Alphaproteobacteria</taxon>
        <taxon>Hyphomicrobiales</taxon>
        <taxon>Stappiaceae</taxon>
        <taxon>Pseudovibrio</taxon>
    </lineage>
</organism>
<reference evidence="4" key="1">
    <citation type="submission" date="2016-10" db="EMBL/GenBank/DDBJ databases">
        <authorList>
            <person name="Varghese N."/>
            <person name="Submissions S."/>
        </authorList>
    </citation>
    <scope>NUCLEOTIDE SEQUENCE [LARGE SCALE GENOMIC DNA]</scope>
    <source>
        <strain evidence="4">DSM 17465</strain>
    </source>
</reference>
<feature type="compositionally biased region" description="Polar residues" evidence="2">
    <location>
        <begin position="1"/>
        <end position="47"/>
    </location>
</feature>